<dbReference type="Gene3D" id="3.40.50.720">
    <property type="entry name" value="NAD(P)-binding Rossmann-like Domain"/>
    <property type="match status" value="1"/>
</dbReference>
<dbReference type="PANTHER" id="PTHR43237:SF4">
    <property type="entry name" value="NADP-DEPENDENT MALIC ENZYME"/>
    <property type="match status" value="1"/>
</dbReference>
<dbReference type="Proteomes" id="UP000050320">
    <property type="component" value="Unassembled WGS sequence"/>
</dbReference>
<gene>
    <name evidence="4" type="ORF">AOG54_05640</name>
</gene>
<dbReference type="SUPFAM" id="SSF53223">
    <property type="entry name" value="Aminoacid dehydrogenase-like, N-terminal domain"/>
    <property type="match status" value="1"/>
</dbReference>
<dbReference type="InterPro" id="IPR051674">
    <property type="entry name" value="Malate_Decarboxylase"/>
</dbReference>
<dbReference type="Gene3D" id="3.40.50.10380">
    <property type="entry name" value="Malic enzyme, N-terminal domain"/>
    <property type="match status" value="1"/>
</dbReference>
<sequence>MIMRDSEKTGDYNKIAMEISRKYKGKIRILPKVPINSLDDFSSLYTPGIAEVSRQIKNNDDLVYELTGKWNSVAILTDGTRVLGLGNVGTHASIPVMEGKALLFNYLGGVNAVPIPLNVKNNDEFITAARAIEPYFGGYNLEDIESPRCFFLLENLQKQMDIPVWHDDQLGTASITLAGIINSLRLVNKKKEDVRIVFNGAGAANIAAIYLFEAAGFKKENMVVIDSHGILEPEREDIDSLMLKNPWKYHIALETNRERIRGNTDNAFRGADIIISASKSEPGTIKTDWIKSMNRDPIVFALANPLPEIWPQDAISAGARIVATGRSDFPNQINNSLVFPGVFRGVLDARSKGVNFRVMVAASQAIADYVSDISYDKIVPTMDDLNLFPEVAATVARKTVDEGLARKTDSREGFLKTATEIIGSNRKIYKKLFNEKDGE</sequence>
<evidence type="ECO:0000256" key="1">
    <source>
        <dbReference type="ARBA" id="ARBA00023002"/>
    </source>
</evidence>
<dbReference type="Pfam" id="PF00390">
    <property type="entry name" value="malic"/>
    <property type="match status" value="1"/>
</dbReference>
<dbReference type="EMBL" id="LKBG01000255">
    <property type="protein sequence ID" value="KQB34110.1"/>
    <property type="molecule type" value="Genomic_DNA"/>
</dbReference>
<feature type="domain" description="Malic enzyme NAD-binding" evidence="2">
    <location>
        <begin position="169"/>
        <end position="400"/>
    </location>
</feature>
<feature type="domain" description="Malic enzyme N-terminal" evidence="3">
    <location>
        <begin position="24"/>
        <end position="157"/>
    </location>
</feature>
<dbReference type="InterPro" id="IPR012302">
    <property type="entry name" value="Malic_NAD-bd"/>
</dbReference>
<dbReference type="AlphaFoldDB" id="A0A0Q0RW36"/>
<keyword evidence="1" id="KW-0560">Oxidoreductase</keyword>
<reference evidence="4 5" key="1">
    <citation type="submission" date="2015-09" db="EMBL/GenBank/DDBJ databases">
        <title>Heavy metals and arsenic resistance mechanisms in polyextremophilic archaea of the family Ferroplasmaceae.</title>
        <authorList>
            <person name="Bulaev A.G."/>
            <person name="Kanygina A.V."/>
        </authorList>
    </citation>
    <scope>NUCLEOTIDE SEQUENCE [LARGE SCALE GENOMIC DNA]</scope>
    <source>
        <strain evidence="4 5">VT</strain>
    </source>
</reference>
<dbReference type="Pfam" id="PF03949">
    <property type="entry name" value="Malic_M"/>
    <property type="match status" value="1"/>
</dbReference>
<dbReference type="PANTHER" id="PTHR43237">
    <property type="entry name" value="NADP-DEPENDENT MALIC ENZYME"/>
    <property type="match status" value="1"/>
</dbReference>
<dbReference type="CDD" id="cd05311">
    <property type="entry name" value="NAD_bind_2_malic_enz"/>
    <property type="match status" value="1"/>
</dbReference>
<dbReference type="InterPro" id="IPR036291">
    <property type="entry name" value="NAD(P)-bd_dom_sf"/>
</dbReference>
<dbReference type="SUPFAM" id="SSF51735">
    <property type="entry name" value="NAD(P)-binding Rossmann-fold domains"/>
    <property type="match status" value="1"/>
</dbReference>
<dbReference type="RefSeq" id="WP_055032577.1">
    <property type="nucleotide sequence ID" value="NZ_LKBG01000255.1"/>
</dbReference>
<dbReference type="InterPro" id="IPR046346">
    <property type="entry name" value="Aminoacid_DH-like_N_sf"/>
</dbReference>
<evidence type="ECO:0000313" key="5">
    <source>
        <dbReference type="Proteomes" id="UP000050320"/>
    </source>
</evidence>
<keyword evidence="5" id="KW-1185">Reference proteome</keyword>
<dbReference type="GO" id="GO:0016616">
    <property type="term" value="F:oxidoreductase activity, acting on the CH-OH group of donors, NAD or NADP as acceptor"/>
    <property type="evidence" value="ECO:0007669"/>
    <property type="project" value="InterPro"/>
</dbReference>
<evidence type="ECO:0000313" key="4">
    <source>
        <dbReference type="EMBL" id="KQB34110.1"/>
    </source>
</evidence>
<dbReference type="InterPro" id="IPR012301">
    <property type="entry name" value="Malic_N_dom"/>
</dbReference>
<name>A0A0Q0RW36_9ARCH</name>
<protein>
    <submittedName>
        <fullName evidence="4">Malate dehydrogenase</fullName>
    </submittedName>
</protein>
<evidence type="ECO:0000259" key="2">
    <source>
        <dbReference type="SMART" id="SM00919"/>
    </source>
</evidence>
<dbReference type="InterPro" id="IPR037062">
    <property type="entry name" value="Malic_N_dom_sf"/>
</dbReference>
<dbReference type="OrthoDB" id="45556at2157"/>
<dbReference type="GO" id="GO:0051287">
    <property type="term" value="F:NAD binding"/>
    <property type="evidence" value="ECO:0007669"/>
    <property type="project" value="InterPro"/>
</dbReference>
<dbReference type="SMART" id="SM01274">
    <property type="entry name" value="malic"/>
    <property type="match status" value="1"/>
</dbReference>
<dbReference type="GO" id="GO:0004470">
    <property type="term" value="F:malic enzyme activity"/>
    <property type="evidence" value="ECO:0007669"/>
    <property type="project" value="InterPro"/>
</dbReference>
<proteinExistence type="predicted"/>
<evidence type="ECO:0000259" key="3">
    <source>
        <dbReference type="SMART" id="SM01274"/>
    </source>
</evidence>
<dbReference type="InterPro" id="IPR045213">
    <property type="entry name" value="Malic_NAD-bd_bact_type"/>
</dbReference>
<dbReference type="SMART" id="SM00919">
    <property type="entry name" value="Malic_M"/>
    <property type="match status" value="1"/>
</dbReference>
<comment type="caution">
    <text evidence="4">The sequence shown here is derived from an EMBL/GenBank/DDBJ whole genome shotgun (WGS) entry which is preliminary data.</text>
</comment>
<accession>A0A0Q0RW36</accession>
<organism evidence="4 5">
    <name type="scientific">Acidiplasma aeolicum</name>
    <dbReference type="NCBI Taxonomy" id="507754"/>
    <lineage>
        <taxon>Archaea</taxon>
        <taxon>Methanobacteriati</taxon>
        <taxon>Thermoplasmatota</taxon>
        <taxon>Thermoplasmata</taxon>
        <taxon>Thermoplasmatales</taxon>
        <taxon>Ferroplasmaceae</taxon>
        <taxon>Acidiplasma</taxon>
    </lineage>
</organism>